<dbReference type="InterPro" id="IPR036188">
    <property type="entry name" value="FAD/NAD-bd_sf"/>
</dbReference>
<accession>A0A1N6DC84</accession>
<dbReference type="PANTHER" id="PTHR48105">
    <property type="entry name" value="THIOREDOXIN REDUCTASE 1-RELATED-RELATED"/>
    <property type="match status" value="1"/>
</dbReference>
<organism evidence="5 6">
    <name type="scientific">Parasphingorhabdus marina DSM 22363</name>
    <dbReference type="NCBI Taxonomy" id="1123272"/>
    <lineage>
        <taxon>Bacteria</taxon>
        <taxon>Pseudomonadati</taxon>
        <taxon>Pseudomonadota</taxon>
        <taxon>Alphaproteobacteria</taxon>
        <taxon>Sphingomonadales</taxon>
        <taxon>Sphingomonadaceae</taxon>
        <taxon>Parasphingorhabdus</taxon>
    </lineage>
</organism>
<dbReference type="InterPro" id="IPR023753">
    <property type="entry name" value="FAD/NAD-binding_dom"/>
</dbReference>
<keyword evidence="2" id="KW-0285">Flavoprotein</keyword>
<dbReference type="SUPFAM" id="SSF51206">
    <property type="entry name" value="cAMP-binding domain-like"/>
    <property type="match status" value="1"/>
</dbReference>
<dbReference type="InterPro" id="IPR050097">
    <property type="entry name" value="Ferredoxin-NADP_redctase_2"/>
</dbReference>
<sequence>MAVPPPDVNFTFSEAQLDELKAYGEIHHHDEGTVLVREGDRDVDCLVTLSGHTDIIAETHEGQKRLGWMEAGQFAGDITVLTGQASLVEVRMGQGGEVLHIPHDNFRRILVENSALSDVFVRTFTARRQFGHESGFGAVVVIGSSYDRDVFAVRNLLSVHGVPHIWLDPDSEQLAEQVMRARGLGSGDLPAVVHGSALVLKQPTLTDISEAFGLDLLPDGACADLIVVGAGPGGLASSVYAASEGLSVLTLDIRGPGGQAGTSSKIENYLGFPMGVSGQELADRASIQAQKFGARIAAPVKVVSLERDDDKYRLSLEDGRKLSSRAVVIATGAQYRKLPLPKLQEFEGRGIYYGATAMESQLCRQQEVAVVGAGNSAGQGAVFLARSAKAVHLLYRREDIRETMSEYLVRRLEETENIFLHPASEISALHGDDRLTAIDMKTADGTQRLDTPFVFLFIGAAPFTEWLPRDMSCSESGFVKTGSDLENIDLVKAGWPLERMPTRFETSWPRIYAVGDARIGSVKRVASAVGEGSVVVSDVHAALSELHSDSLP</sequence>
<proteinExistence type="predicted"/>
<evidence type="ECO:0000256" key="2">
    <source>
        <dbReference type="ARBA" id="ARBA00022630"/>
    </source>
</evidence>
<protein>
    <recommendedName>
        <fullName evidence="1">Thioredoxin reductase</fullName>
    </recommendedName>
</protein>
<dbReference type="STRING" id="1123272.SAMN02745824_1799"/>
<dbReference type="PRINTS" id="PR00469">
    <property type="entry name" value="PNDRDTASEII"/>
</dbReference>
<dbReference type="Gene3D" id="3.50.50.60">
    <property type="entry name" value="FAD/NAD(P)-binding domain"/>
    <property type="match status" value="2"/>
</dbReference>
<name>A0A1N6DC84_9SPHN</name>
<evidence type="ECO:0000313" key="6">
    <source>
        <dbReference type="Proteomes" id="UP000185192"/>
    </source>
</evidence>
<dbReference type="Proteomes" id="UP000185192">
    <property type="component" value="Unassembled WGS sequence"/>
</dbReference>
<evidence type="ECO:0000256" key="3">
    <source>
        <dbReference type="ARBA" id="ARBA00023002"/>
    </source>
</evidence>
<dbReference type="GO" id="GO:0016491">
    <property type="term" value="F:oxidoreductase activity"/>
    <property type="evidence" value="ECO:0007669"/>
    <property type="project" value="UniProtKB-KW"/>
</dbReference>
<dbReference type="EMBL" id="FSQW01000001">
    <property type="protein sequence ID" value="SIN68293.1"/>
    <property type="molecule type" value="Genomic_DNA"/>
</dbReference>
<dbReference type="RefSeq" id="WP_074204671.1">
    <property type="nucleotide sequence ID" value="NZ_FSQW01000001.1"/>
</dbReference>
<dbReference type="Pfam" id="PF07992">
    <property type="entry name" value="Pyr_redox_2"/>
    <property type="match status" value="1"/>
</dbReference>
<dbReference type="InterPro" id="IPR014710">
    <property type="entry name" value="RmlC-like_jellyroll"/>
</dbReference>
<keyword evidence="6" id="KW-1185">Reference proteome</keyword>
<evidence type="ECO:0000256" key="1">
    <source>
        <dbReference type="ARBA" id="ARBA00018719"/>
    </source>
</evidence>
<dbReference type="PRINTS" id="PR00368">
    <property type="entry name" value="FADPNR"/>
</dbReference>
<dbReference type="AlphaFoldDB" id="A0A1N6DC84"/>
<dbReference type="InterPro" id="IPR000595">
    <property type="entry name" value="cNMP-bd_dom"/>
</dbReference>
<gene>
    <name evidence="5" type="ORF">SAMN02745824_1799</name>
</gene>
<keyword evidence="3" id="KW-0560">Oxidoreductase</keyword>
<feature type="domain" description="Cyclic nucleotide-binding" evidence="4">
    <location>
        <begin position="8"/>
        <end position="127"/>
    </location>
</feature>
<dbReference type="PROSITE" id="PS50042">
    <property type="entry name" value="CNMP_BINDING_3"/>
    <property type="match status" value="1"/>
</dbReference>
<dbReference type="Gene3D" id="2.60.120.10">
    <property type="entry name" value="Jelly Rolls"/>
    <property type="match status" value="1"/>
</dbReference>
<dbReference type="InterPro" id="IPR018490">
    <property type="entry name" value="cNMP-bd_dom_sf"/>
</dbReference>
<dbReference type="Pfam" id="PF00027">
    <property type="entry name" value="cNMP_binding"/>
    <property type="match status" value="1"/>
</dbReference>
<reference evidence="6" key="1">
    <citation type="submission" date="2016-11" db="EMBL/GenBank/DDBJ databases">
        <authorList>
            <person name="Varghese N."/>
            <person name="Submissions S."/>
        </authorList>
    </citation>
    <scope>NUCLEOTIDE SEQUENCE [LARGE SCALE GENOMIC DNA]</scope>
    <source>
        <strain evidence="6">DSM 22363</strain>
    </source>
</reference>
<dbReference type="SUPFAM" id="SSF51905">
    <property type="entry name" value="FAD/NAD(P)-binding domain"/>
    <property type="match status" value="1"/>
</dbReference>
<evidence type="ECO:0000259" key="4">
    <source>
        <dbReference type="PROSITE" id="PS50042"/>
    </source>
</evidence>
<dbReference type="OrthoDB" id="9786503at2"/>
<dbReference type="CDD" id="cd00038">
    <property type="entry name" value="CAP_ED"/>
    <property type="match status" value="1"/>
</dbReference>
<evidence type="ECO:0000313" key="5">
    <source>
        <dbReference type="EMBL" id="SIN68293.1"/>
    </source>
</evidence>